<dbReference type="GO" id="GO:0016603">
    <property type="term" value="F:glutaminyl-peptide cyclotransferase activity"/>
    <property type="evidence" value="ECO:0007669"/>
    <property type="project" value="InterPro"/>
</dbReference>
<keyword evidence="6" id="KW-1185">Reference proteome</keyword>
<dbReference type="PROSITE" id="PS51257">
    <property type="entry name" value="PROKAR_LIPOPROTEIN"/>
    <property type="match status" value="1"/>
</dbReference>
<dbReference type="eggNOG" id="COG3823">
    <property type="taxonomic scope" value="Bacteria"/>
</dbReference>
<keyword evidence="2" id="KW-0808">Transferase</keyword>
<dbReference type="STRING" id="504487.JCM19538_3143"/>
<dbReference type="Proteomes" id="UP000030184">
    <property type="component" value="Unassembled WGS sequence"/>
</dbReference>
<dbReference type="SUPFAM" id="SSF50969">
    <property type="entry name" value="YVTN repeat-like/Quinoprotein amine dehydrogenase"/>
    <property type="match status" value="1"/>
</dbReference>
<dbReference type="InterPro" id="IPR007788">
    <property type="entry name" value="QCT"/>
</dbReference>
<evidence type="ECO:0000256" key="1">
    <source>
        <dbReference type="SAM" id="SignalP"/>
    </source>
</evidence>
<sequence>MKTYKQLTLIALLFLLVSCGSNSGQKKDYFSIVTNAEKGNISIKETLKLSLENKKKHTIDSVIYKLDGKTISDSYALNNHKLGKHPIEALVYFNGEHTQTITSSITILNDASPKIYKYRIINEYPHDITSYTQGLEFYNGKLYESTGQYKESKLRQVDYKTGTVIKNVNLADAYFGEGLTIVNDKIYQLTWKAGVGLVYDVQTLEKTGSFKYGKSKEGWGLTHNNSHIYKSDGSENIWLLNPETLTEEDNIQVYTNKGKITEINEMEWINGKIYANRYQKNGVAIINPKNGAVEGVIDFTPLKNKVTQHEKLDVLNGIAYNTETKTIFVTGKRWDKLFEVEILE</sequence>
<evidence type="ECO:0000313" key="5">
    <source>
        <dbReference type="Proteomes" id="UP000029641"/>
    </source>
</evidence>
<dbReference type="PANTHER" id="PTHR31270">
    <property type="entry name" value="GLUTAMINYL-PEPTIDE CYCLOTRANSFERASE"/>
    <property type="match status" value="1"/>
</dbReference>
<dbReference type="EMBL" id="BBNR01000002">
    <property type="protein sequence ID" value="GAL65701.1"/>
    <property type="molecule type" value="Genomic_DNA"/>
</dbReference>
<dbReference type="Proteomes" id="UP000029641">
    <property type="component" value="Unassembled WGS sequence"/>
</dbReference>
<dbReference type="OrthoDB" id="9783700at2"/>
<reference evidence="6" key="1">
    <citation type="journal article" date="2014" name="Genome Announc.">
        <title>Draft Genome Sequence of Marine Flavobacterium Jejuia pallidilutea Strain 11shimoA1 and Pigmentation Mutants.</title>
        <authorList>
            <person name="Takatani N."/>
            <person name="Nakanishi M."/>
            <person name="Meirelles P."/>
            <person name="Mino S."/>
            <person name="Suda W."/>
            <person name="Oshima K."/>
            <person name="Hattori M."/>
            <person name="Ohkuma M."/>
            <person name="Hosokawa M."/>
            <person name="Miyashita K."/>
            <person name="Thompson F.L."/>
            <person name="Niwa A."/>
            <person name="Sawabe T."/>
            <person name="Sawabe T."/>
        </authorList>
    </citation>
    <scope>NUCLEOTIDE SEQUENCE [LARGE SCALE GENOMIC DNA]</scope>
    <source>
        <strain evidence="6">JCM 19538</strain>
    </source>
</reference>
<feature type="chain" id="PRO_5007382910" evidence="1">
    <location>
        <begin position="24"/>
        <end position="344"/>
    </location>
</feature>
<evidence type="ECO:0000313" key="3">
    <source>
        <dbReference type="EMBL" id="GAL72399.1"/>
    </source>
</evidence>
<dbReference type="PANTHER" id="PTHR31270:SF1">
    <property type="entry name" value="GLUTAMINYL-PEPTIDE CYCLOTRANSFERASE"/>
    <property type="match status" value="1"/>
</dbReference>
<evidence type="ECO:0000313" key="2">
    <source>
        <dbReference type="EMBL" id="GAL65701.1"/>
    </source>
</evidence>
<dbReference type="Proteomes" id="UP000029646">
    <property type="component" value="Unassembled WGS sequence"/>
</dbReference>
<dbReference type="Gene3D" id="2.130.10.10">
    <property type="entry name" value="YVTN repeat-like/Quinoprotein amine dehydrogenase"/>
    <property type="match status" value="1"/>
</dbReference>
<comment type="caution">
    <text evidence="2">The sequence shown here is derived from an EMBL/GenBank/DDBJ whole genome shotgun (WGS) entry which is preliminary data.</text>
</comment>
<dbReference type="InterPro" id="IPR011044">
    <property type="entry name" value="Quino_amine_DH_bsu"/>
</dbReference>
<dbReference type="AlphaFoldDB" id="A0A090VLU7"/>
<evidence type="ECO:0000313" key="4">
    <source>
        <dbReference type="EMBL" id="GAL88630.1"/>
    </source>
</evidence>
<feature type="signal peptide" evidence="1">
    <location>
        <begin position="1"/>
        <end position="23"/>
    </location>
</feature>
<dbReference type="EMBL" id="BBNS01000024">
    <property type="protein sequence ID" value="GAL72399.1"/>
    <property type="molecule type" value="Genomic_DNA"/>
</dbReference>
<dbReference type="Pfam" id="PF05096">
    <property type="entry name" value="Glu_cyclase_2"/>
    <property type="match status" value="1"/>
</dbReference>
<proteinExistence type="predicted"/>
<dbReference type="RefSeq" id="WP_042240878.1">
    <property type="nucleotide sequence ID" value="NZ_BBNR01000002.1"/>
</dbReference>
<protein>
    <submittedName>
        <fullName evidence="2">Glutamine cyclotransferase</fullName>
    </submittedName>
</protein>
<keyword evidence="1" id="KW-0732">Signal</keyword>
<dbReference type="EMBL" id="BBNY01000003">
    <property type="protein sequence ID" value="GAL88630.1"/>
    <property type="molecule type" value="Genomic_DNA"/>
</dbReference>
<organism evidence="2 5">
    <name type="scientific">Jejuia pallidilutea</name>
    <dbReference type="NCBI Taxonomy" id="504487"/>
    <lineage>
        <taxon>Bacteria</taxon>
        <taxon>Pseudomonadati</taxon>
        <taxon>Bacteroidota</taxon>
        <taxon>Flavobacteriia</taxon>
        <taxon>Flavobacteriales</taxon>
        <taxon>Flavobacteriaceae</taxon>
        <taxon>Jejuia</taxon>
    </lineage>
</organism>
<dbReference type="InterPro" id="IPR015943">
    <property type="entry name" value="WD40/YVTN_repeat-like_dom_sf"/>
</dbReference>
<name>A0A090VLU7_9FLAO</name>
<evidence type="ECO:0000313" key="6">
    <source>
        <dbReference type="Proteomes" id="UP000030184"/>
    </source>
</evidence>
<gene>
    <name evidence="2" type="ORF">JCM19301_3386</name>
    <name evidence="3" type="ORF">JCM19302_1161</name>
    <name evidence="4" type="ORF">JCM19538_3143</name>
</gene>
<accession>A0A090VLU7</accession>